<feature type="domain" description="TRIP4/RQT4 C2HC5-type zinc finger" evidence="3">
    <location>
        <begin position="189"/>
        <end position="241"/>
    </location>
</feature>
<dbReference type="OMA" id="MWASPQE"/>
<reference evidence="4 5" key="1">
    <citation type="journal article" date="2011" name="Proc. Natl. Acad. Sci. U.S.A.">
        <title>Evolutionary erosion of yeast sex chromosomes by mating-type switching accidents.</title>
        <authorList>
            <person name="Gordon J.L."/>
            <person name="Armisen D."/>
            <person name="Proux-Wera E."/>
            <person name="Oheigeartaigh S.S."/>
            <person name="Byrne K.P."/>
            <person name="Wolfe K.H."/>
        </authorList>
    </citation>
    <scope>NUCLEOTIDE SEQUENCE [LARGE SCALE GENOMIC DNA]</scope>
    <source>
        <strain evidence="5">ATCC 10597 / BCRC 20456 / CBS 421 / NBRC 0211 / NRRL Y-12639</strain>
    </source>
</reference>
<dbReference type="GO" id="GO:0022626">
    <property type="term" value="C:cytosolic ribosome"/>
    <property type="evidence" value="ECO:0007669"/>
    <property type="project" value="EnsemblFungi"/>
</dbReference>
<dbReference type="PANTHER" id="PTHR12963:SF4">
    <property type="entry name" value="ACTIVATING SIGNAL COINTEGRATOR 1"/>
    <property type="match status" value="1"/>
</dbReference>
<accession>G0W6Y4</accession>
<dbReference type="GO" id="GO:1990116">
    <property type="term" value="P:ribosome-associated ubiquitin-dependent protein catabolic process"/>
    <property type="evidence" value="ECO:0007669"/>
    <property type="project" value="EnsemblFungi"/>
</dbReference>
<dbReference type="KEGG" id="ndi:NDAI_0B05120"/>
<feature type="region of interest" description="Disordered" evidence="2">
    <location>
        <begin position="489"/>
        <end position="520"/>
    </location>
</feature>
<dbReference type="RefSeq" id="XP_003668788.1">
    <property type="nucleotide sequence ID" value="XM_003668740.1"/>
</dbReference>
<dbReference type="EMBL" id="HE580268">
    <property type="protein sequence ID" value="CCD23545.1"/>
    <property type="molecule type" value="Genomic_DNA"/>
</dbReference>
<evidence type="ECO:0000259" key="3">
    <source>
        <dbReference type="Pfam" id="PF06221"/>
    </source>
</evidence>
<dbReference type="InterPro" id="IPR039128">
    <property type="entry name" value="TRIP4-like"/>
</dbReference>
<name>G0W6Y4_NAUDC</name>
<keyword evidence="1" id="KW-0175">Coiled coil</keyword>
<proteinExistence type="predicted"/>
<dbReference type="AlphaFoldDB" id="G0W6Y4"/>
<gene>
    <name evidence="4" type="primary">NDAI0B05120</name>
    <name evidence="4" type="ordered locus">NDAI_0B05120</name>
</gene>
<protein>
    <recommendedName>
        <fullName evidence="3">TRIP4/RQT4 C2HC5-type zinc finger domain-containing protein</fullName>
    </recommendedName>
</protein>
<dbReference type="InterPro" id="IPR009349">
    <property type="entry name" value="TRIP4/RQT4_C2HC5_Znf"/>
</dbReference>
<sequence length="533" mass="61382">MTRADAIQFAITQIPEILPLEQDDVKKLCEQVLTSNKTPETIAQGFLDILGHEDLSFEFVIKFNELLSKKTQTQDDEVTSIVRPPREREFISPLQQDKSTSPLPPPPPSQLKLKPEEKKPLLKKDSTKGTLVSERLTKPPASIKKESMEKSSRKNEQKNKTKKVQSLRDIDDAVKFLELNKEEKNSKKYVCNCQGLRHPIFELAPNCLSCGKIICIKEGLHLNNCSFCGEELIPIGERVQMLEALQNEKDEVTKLDQENKLKAKQSVRKPTKTYKISSGMGKNLFQEQDKLFDFIERKRERERKREEVLNSENNIESMGVSENDSTKNVKEEDKDLIVAQERLNKLLHFQNTSAERTKIIDNASDFSMSNEVGLWGSARERALLLKKQQRNLRKWEKLEKERSGKRDKYVVSMNIGKNGKVTMSEVEKDEKMIADSDDEFEELSDEEDIEDLRAIKSLKKEINEGKELEREALHSSVWDYQEDKKKFERPVYIGDSHPSEDEGENANSKQWKSRVQISTNDDNALEENILAVL</sequence>
<dbReference type="eggNOG" id="KOG2845">
    <property type="taxonomic scope" value="Eukaryota"/>
</dbReference>
<dbReference type="GeneID" id="11498152"/>
<feature type="compositionally biased region" description="Polar residues" evidence="2">
    <location>
        <begin position="505"/>
        <end position="520"/>
    </location>
</feature>
<dbReference type="GO" id="GO:0045893">
    <property type="term" value="P:positive regulation of DNA-templated transcription"/>
    <property type="evidence" value="ECO:0007669"/>
    <property type="project" value="TreeGrafter"/>
</dbReference>
<organism evidence="4 5">
    <name type="scientific">Naumovozyma dairenensis (strain ATCC 10597 / BCRC 20456 / CBS 421 / NBRC 0211 / NRRL Y-12639)</name>
    <name type="common">Saccharomyces dairenensis</name>
    <dbReference type="NCBI Taxonomy" id="1071378"/>
    <lineage>
        <taxon>Eukaryota</taxon>
        <taxon>Fungi</taxon>
        <taxon>Dikarya</taxon>
        <taxon>Ascomycota</taxon>
        <taxon>Saccharomycotina</taxon>
        <taxon>Saccharomycetes</taxon>
        <taxon>Saccharomycetales</taxon>
        <taxon>Saccharomycetaceae</taxon>
        <taxon>Naumovozyma</taxon>
    </lineage>
</organism>
<dbReference type="OrthoDB" id="338816at2759"/>
<evidence type="ECO:0000313" key="5">
    <source>
        <dbReference type="Proteomes" id="UP000000689"/>
    </source>
</evidence>
<dbReference type="GO" id="GO:0008270">
    <property type="term" value="F:zinc ion binding"/>
    <property type="evidence" value="ECO:0007669"/>
    <property type="project" value="InterPro"/>
</dbReference>
<dbReference type="GO" id="GO:0180022">
    <property type="term" value="C:RQC-trigger complex"/>
    <property type="evidence" value="ECO:0007669"/>
    <property type="project" value="InterPro"/>
</dbReference>
<dbReference type="PANTHER" id="PTHR12963">
    <property type="entry name" value="THYROID RECEPTOR INTERACTING PROTEIN RELATED"/>
    <property type="match status" value="1"/>
</dbReference>
<dbReference type="STRING" id="1071378.G0W6Y4"/>
<dbReference type="GO" id="GO:0072344">
    <property type="term" value="P:rescue of stalled ribosome"/>
    <property type="evidence" value="ECO:0007669"/>
    <property type="project" value="EnsemblFungi"/>
</dbReference>
<feature type="region of interest" description="Disordered" evidence="2">
    <location>
        <begin position="73"/>
        <end position="165"/>
    </location>
</feature>
<keyword evidence="5" id="KW-1185">Reference proteome</keyword>
<dbReference type="GO" id="GO:0005634">
    <property type="term" value="C:nucleus"/>
    <property type="evidence" value="ECO:0007669"/>
    <property type="project" value="InterPro"/>
</dbReference>
<evidence type="ECO:0000256" key="1">
    <source>
        <dbReference type="SAM" id="Coils"/>
    </source>
</evidence>
<feature type="compositionally biased region" description="Basic and acidic residues" evidence="2">
    <location>
        <begin position="143"/>
        <end position="159"/>
    </location>
</feature>
<dbReference type="HOGENOM" id="CLU_042447_0_0_1"/>
<dbReference type="GO" id="GO:0070530">
    <property type="term" value="F:K63-linked polyubiquitin modification-dependent protein binding"/>
    <property type="evidence" value="ECO:0007669"/>
    <property type="project" value="EnsemblFungi"/>
</dbReference>
<feature type="compositionally biased region" description="Basic and acidic residues" evidence="2">
    <location>
        <begin position="113"/>
        <end position="127"/>
    </location>
</feature>
<feature type="coiled-coil region" evidence="1">
    <location>
        <begin position="238"/>
        <end position="265"/>
    </location>
</feature>
<dbReference type="Proteomes" id="UP000000689">
    <property type="component" value="Chromosome 2"/>
</dbReference>
<evidence type="ECO:0000256" key="2">
    <source>
        <dbReference type="SAM" id="MobiDB-lite"/>
    </source>
</evidence>
<evidence type="ECO:0000313" key="4">
    <source>
        <dbReference type="EMBL" id="CCD23545.1"/>
    </source>
</evidence>
<dbReference type="Pfam" id="PF06221">
    <property type="entry name" value="zf-C2HC5"/>
    <property type="match status" value="1"/>
</dbReference>